<proteinExistence type="predicted"/>
<accession>A0AAN6KEZ3</accession>
<dbReference type="PANTHER" id="PTHR43439:SF2">
    <property type="entry name" value="ENZYME, PUTATIVE (JCVI)-RELATED"/>
    <property type="match status" value="1"/>
</dbReference>
<evidence type="ECO:0000313" key="3">
    <source>
        <dbReference type="EMBL" id="KAK0979311.1"/>
    </source>
</evidence>
<dbReference type="SUPFAM" id="SSF56801">
    <property type="entry name" value="Acetyl-CoA synthetase-like"/>
    <property type="match status" value="1"/>
</dbReference>
<protein>
    <recommendedName>
        <fullName evidence="5">AMP-dependent synthetase/ligase domain-containing protein</fullName>
    </recommendedName>
</protein>
<reference evidence="3" key="1">
    <citation type="submission" date="2023-06" db="EMBL/GenBank/DDBJ databases">
        <title>Black Yeasts Isolated from many extreme environments.</title>
        <authorList>
            <person name="Coleine C."/>
            <person name="Stajich J.E."/>
            <person name="Selbmann L."/>
        </authorList>
    </citation>
    <scope>NUCLEOTIDE SEQUENCE</scope>
    <source>
        <strain evidence="3">CCFEE 5200</strain>
    </source>
</reference>
<comment type="caution">
    <text evidence="3">The sequence shown here is derived from an EMBL/GenBank/DDBJ whole genome shotgun (WGS) entry which is preliminary data.</text>
</comment>
<evidence type="ECO:0000256" key="2">
    <source>
        <dbReference type="ARBA" id="ARBA00022553"/>
    </source>
</evidence>
<dbReference type="EMBL" id="JAUJLE010000123">
    <property type="protein sequence ID" value="KAK0979311.1"/>
    <property type="molecule type" value="Genomic_DNA"/>
</dbReference>
<name>A0AAN6KEZ3_9PEZI</name>
<dbReference type="InterPro" id="IPR042099">
    <property type="entry name" value="ANL_N_sf"/>
</dbReference>
<dbReference type="Proteomes" id="UP001175353">
    <property type="component" value="Unassembled WGS sequence"/>
</dbReference>
<keyword evidence="4" id="KW-1185">Reference proteome</keyword>
<gene>
    <name evidence="3" type="ORF">LTR91_012670</name>
</gene>
<keyword evidence="1" id="KW-0596">Phosphopantetheine</keyword>
<evidence type="ECO:0000313" key="4">
    <source>
        <dbReference type="Proteomes" id="UP001175353"/>
    </source>
</evidence>
<sequence>MEDIPEQQHLLPAAVDYRAKHLPNKLYAALPRGDRLEDGFFDLTYAAFARAIDATAWWLDSVLGARPLETKFENLMTVPYVGPEDFRYVLFIYAAMKTGRKMMLPFAANTPEGLVSLLELSSSEVVLATACHKHLWTEPLKQRPEIRLIEVPDIDEFVHDRRLQPYKYERTLDEGIDDTHLVLQTSVPTIHPKTDEATGTTGQPRPIPVKNRFIKHYLQDDEAQSRQASPSQRVAAYVLLTDAYCPALLPLSWAAGISMTVWHPLWTNQVPIMLPVKSVPRPLTADYVKAIAKYGPRGQRNGVFLVPDVLRGLARDNEGRECLKLYDWVAFGGSPLDFETGDAITAMGVRVQSFIGSTDTGLYNILLNDPQDWNMHRFLENDHGFYLSHYHDDLYELAVKRQPDDPRPPFLIDPTADVFHTRDLWRAAPGREGFWMNAGRVDDFVKLSSLTKFNAIAIEQEIEANAIVAKCVIAGDSRKKPFILVEPSAEARPHDSTPAAGVIGRIWPAIEAANKHLLAEARLTKELTVLTQPGQPIVRTAKGTVSRRTTLLMYEAAIEEAYAAAGYEPVLFNVLGEPIAKPDQHTNGHAKGHPNGHAQ</sequence>
<dbReference type="InterPro" id="IPR051414">
    <property type="entry name" value="Adenylate-forming_Reductase"/>
</dbReference>
<organism evidence="3 4">
    <name type="scientific">Friedmanniomyces endolithicus</name>
    <dbReference type="NCBI Taxonomy" id="329885"/>
    <lineage>
        <taxon>Eukaryota</taxon>
        <taxon>Fungi</taxon>
        <taxon>Dikarya</taxon>
        <taxon>Ascomycota</taxon>
        <taxon>Pezizomycotina</taxon>
        <taxon>Dothideomycetes</taxon>
        <taxon>Dothideomycetidae</taxon>
        <taxon>Mycosphaerellales</taxon>
        <taxon>Teratosphaeriaceae</taxon>
        <taxon>Friedmanniomyces</taxon>
    </lineage>
</organism>
<keyword evidence="2" id="KW-0597">Phosphoprotein</keyword>
<dbReference type="AlphaFoldDB" id="A0AAN6KEZ3"/>
<dbReference type="PANTHER" id="PTHR43439">
    <property type="entry name" value="PHENYLACETATE-COENZYME A LIGASE"/>
    <property type="match status" value="1"/>
</dbReference>
<dbReference type="Pfam" id="PF23562">
    <property type="entry name" value="AMP-binding_C_3"/>
    <property type="match status" value="1"/>
</dbReference>
<evidence type="ECO:0008006" key="5">
    <source>
        <dbReference type="Google" id="ProtNLM"/>
    </source>
</evidence>
<evidence type="ECO:0000256" key="1">
    <source>
        <dbReference type="ARBA" id="ARBA00022450"/>
    </source>
</evidence>
<dbReference type="Gene3D" id="3.40.50.12780">
    <property type="entry name" value="N-terminal domain of ligase-like"/>
    <property type="match status" value="1"/>
</dbReference>